<dbReference type="EMBL" id="JABBFX010000001">
    <property type="protein sequence ID" value="NML44497.1"/>
    <property type="molecule type" value="Genomic_DNA"/>
</dbReference>
<proteinExistence type="predicted"/>
<dbReference type="AlphaFoldDB" id="A0A848H200"/>
<protein>
    <submittedName>
        <fullName evidence="2">Uncharacterized protein</fullName>
    </submittedName>
</protein>
<dbReference type="Pfam" id="PF20112">
    <property type="entry name" value="DUF6502"/>
    <property type="match status" value="1"/>
</dbReference>
<feature type="region of interest" description="Disordered" evidence="1">
    <location>
        <begin position="279"/>
        <end position="298"/>
    </location>
</feature>
<dbReference type="Proteomes" id="UP000541185">
    <property type="component" value="Unassembled WGS sequence"/>
</dbReference>
<evidence type="ECO:0000313" key="2">
    <source>
        <dbReference type="EMBL" id="NML44497.1"/>
    </source>
</evidence>
<dbReference type="RefSeq" id="WP_169418619.1">
    <property type="nucleotide sequence ID" value="NZ_JABBFX010000001.1"/>
</dbReference>
<gene>
    <name evidence="2" type="ORF">HHL11_12095</name>
</gene>
<sequence length="298" mass="31741">MPRKPKIVALEPSARAAPTLPPDEVAQAVAAVLRPMIGLLLRSGLDYPRLSGELKTLFIEEAVVELGRAGQATTDSAISLLSGVHRKDVRNRRVTGRPPGAARPVALSARVFARWISDAACAGADGRPRALPRTGPAPSFEALVRAVTQDVHPFTVLQELIRLGIAEVEIQDGGELVVPAHPDFVPPAGSREALDLLAANLADHANAAVSNVLGGQPTLEQSVFASGITAASAERLQAVARSLWARMRGDLIEAASRLYEADQDRPDARSRVRFGSYFWSGPWEPAAPDRDTPGDETP</sequence>
<comment type="caution">
    <text evidence="2">The sequence shown here is derived from an EMBL/GenBank/DDBJ whole genome shotgun (WGS) entry which is preliminary data.</text>
</comment>
<feature type="compositionally biased region" description="Basic and acidic residues" evidence="1">
    <location>
        <begin position="287"/>
        <end position="298"/>
    </location>
</feature>
<accession>A0A848H200</accession>
<dbReference type="InterPro" id="IPR045445">
    <property type="entry name" value="DUF6502"/>
</dbReference>
<evidence type="ECO:0000313" key="3">
    <source>
        <dbReference type="Proteomes" id="UP000541185"/>
    </source>
</evidence>
<organism evidence="2 3">
    <name type="scientific">Ramlibacter agri</name>
    <dbReference type="NCBI Taxonomy" id="2728837"/>
    <lineage>
        <taxon>Bacteria</taxon>
        <taxon>Pseudomonadati</taxon>
        <taxon>Pseudomonadota</taxon>
        <taxon>Betaproteobacteria</taxon>
        <taxon>Burkholderiales</taxon>
        <taxon>Comamonadaceae</taxon>
        <taxon>Ramlibacter</taxon>
    </lineage>
</organism>
<keyword evidence="3" id="KW-1185">Reference proteome</keyword>
<reference evidence="2 3" key="1">
    <citation type="submission" date="2020-04" db="EMBL/GenBank/DDBJ databases">
        <title>Ramlibacter sp. G-1-2-2 isolated from soil.</title>
        <authorList>
            <person name="Dahal R.H."/>
        </authorList>
    </citation>
    <scope>NUCLEOTIDE SEQUENCE [LARGE SCALE GENOMIC DNA]</scope>
    <source>
        <strain evidence="2 3">G-1-2-2</strain>
    </source>
</reference>
<name>A0A848H200_9BURK</name>
<evidence type="ECO:0000256" key="1">
    <source>
        <dbReference type="SAM" id="MobiDB-lite"/>
    </source>
</evidence>